<evidence type="ECO:0000313" key="12">
    <source>
        <dbReference type="Proteomes" id="UP000256478"/>
    </source>
</evidence>
<evidence type="ECO:0000256" key="9">
    <source>
        <dbReference type="RuleBase" id="RU368030"/>
    </source>
</evidence>
<evidence type="ECO:0000256" key="8">
    <source>
        <dbReference type="ARBA" id="ARBA00023136"/>
    </source>
</evidence>
<dbReference type="OrthoDB" id="6121517at2"/>
<feature type="transmembrane region" description="Helical" evidence="9">
    <location>
        <begin position="25"/>
        <end position="48"/>
    </location>
</feature>
<comment type="subunit">
    <text evidence="9">Type II secretion is composed of four main components: the outer membrane complex, the inner membrane complex, the cytoplasmic secretion ATPase and the periplasm-spanning pseudopilus.</text>
</comment>
<dbReference type="EMBL" id="QUOU01000001">
    <property type="protein sequence ID" value="REL28463.1"/>
    <property type="molecule type" value="Genomic_DNA"/>
</dbReference>
<comment type="similarity">
    <text evidence="2 9">Belongs to the GSP I family.</text>
</comment>
<dbReference type="SUPFAM" id="SSF54523">
    <property type="entry name" value="Pili subunits"/>
    <property type="match status" value="1"/>
</dbReference>
<dbReference type="RefSeq" id="WP_116009497.1">
    <property type="nucleotide sequence ID" value="NZ_QUOU01000001.1"/>
</dbReference>
<evidence type="ECO:0000256" key="2">
    <source>
        <dbReference type="ARBA" id="ARBA00008358"/>
    </source>
</evidence>
<dbReference type="Pfam" id="PF07963">
    <property type="entry name" value="N_methyl"/>
    <property type="match status" value="1"/>
</dbReference>
<dbReference type="InterPro" id="IPR010052">
    <property type="entry name" value="T2SS_protein-GspI"/>
</dbReference>
<comment type="subcellular location">
    <subcellularLocation>
        <location evidence="1 9">Cell inner membrane</location>
        <topology evidence="1 9">Single-pass membrane protein</topology>
    </subcellularLocation>
</comment>
<dbReference type="PANTHER" id="PTHR38779">
    <property type="entry name" value="TYPE II SECRETION SYSTEM PROTEIN I-RELATED"/>
    <property type="match status" value="1"/>
</dbReference>
<comment type="PTM">
    <text evidence="9">Cleaved by prepilin peptidase.</text>
</comment>
<dbReference type="InterPro" id="IPR012902">
    <property type="entry name" value="N_methyl_site"/>
</dbReference>
<evidence type="ECO:0000256" key="7">
    <source>
        <dbReference type="ARBA" id="ARBA00022989"/>
    </source>
</evidence>
<dbReference type="NCBIfam" id="TIGR02532">
    <property type="entry name" value="IV_pilin_GFxxxE"/>
    <property type="match status" value="1"/>
</dbReference>
<proteinExistence type="inferred from homology"/>
<evidence type="ECO:0000256" key="5">
    <source>
        <dbReference type="ARBA" id="ARBA00022519"/>
    </source>
</evidence>
<protein>
    <recommendedName>
        <fullName evidence="9">Type II secretion system protein I</fullName>
        <shortName evidence="9">T2SS minor pseudopilin I</shortName>
    </recommendedName>
</protein>
<dbReference type="GO" id="GO:0015628">
    <property type="term" value="P:protein secretion by the type II secretion system"/>
    <property type="evidence" value="ECO:0007669"/>
    <property type="project" value="UniProtKB-UniRule"/>
</dbReference>
<organism evidence="11 12">
    <name type="scientific">Thalassotalea euphylliae</name>
    <dbReference type="NCBI Taxonomy" id="1655234"/>
    <lineage>
        <taxon>Bacteria</taxon>
        <taxon>Pseudomonadati</taxon>
        <taxon>Pseudomonadota</taxon>
        <taxon>Gammaproteobacteria</taxon>
        <taxon>Alteromonadales</taxon>
        <taxon>Colwelliaceae</taxon>
        <taxon>Thalassotalea</taxon>
    </lineage>
</organism>
<dbReference type="PROSITE" id="PS00409">
    <property type="entry name" value="PROKAR_NTER_METHYL"/>
    <property type="match status" value="1"/>
</dbReference>
<dbReference type="GO" id="GO:0005886">
    <property type="term" value="C:plasma membrane"/>
    <property type="evidence" value="ECO:0007669"/>
    <property type="project" value="UniProtKB-SubCell"/>
</dbReference>
<dbReference type="InterPro" id="IPR003413">
    <property type="entry name" value="T2SS_GspI_C"/>
</dbReference>
<dbReference type="Pfam" id="PF02501">
    <property type="entry name" value="T2SSI"/>
    <property type="match status" value="1"/>
</dbReference>
<dbReference type="Gene3D" id="3.30.1300.30">
    <property type="entry name" value="GSPII I/J protein-like"/>
    <property type="match status" value="1"/>
</dbReference>
<evidence type="ECO:0000256" key="3">
    <source>
        <dbReference type="ARBA" id="ARBA00022475"/>
    </source>
</evidence>
<keyword evidence="3" id="KW-1003">Cell membrane</keyword>
<dbReference type="Proteomes" id="UP000256478">
    <property type="component" value="Unassembled WGS sequence"/>
</dbReference>
<dbReference type="NCBIfam" id="TIGR01707">
    <property type="entry name" value="gspI"/>
    <property type="match status" value="1"/>
</dbReference>
<name>A0A3E0TVS8_9GAMM</name>
<dbReference type="PANTHER" id="PTHR38779:SF2">
    <property type="entry name" value="TYPE II SECRETION SYSTEM PROTEIN I-RELATED"/>
    <property type="match status" value="1"/>
</dbReference>
<keyword evidence="8 9" id="KW-0472">Membrane</keyword>
<evidence type="ECO:0000256" key="1">
    <source>
        <dbReference type="ARBA" id="ARBA00004377"/>
    </source>
</evidence>
<dbReference type="InterPro" id="IPR045584">
    <property type="entry name" value="Pilin-like"/>
</dbReference>
<reference evidence="11 12" key="1">
    <citation type="submission" date="2018-08" db="EMBL/GenBank/DDBJ databases">
        <title>Thalassotalea euphylliae genome.</title>
        <authorList>
            <person name="Summers S."/>
            <person name="Rice S.A."/>
            <person name="Freckelton M.L."/>
            <person name="Nedved B.T."/>
            <person name="Hadfield M.G."/>
        </authorList>
    </citation>
    <scope>NUCLEOTIDE SEQUENCE [LARGE SCALE GENOMIC DNA]</scope>
    <source>
        <strain evidence="11 12">H1</strain>
    </source>
</reference>
<keyword evidence="6 9" id="KW-0812">Transmembrane</keyword>
<dbReference type="AlphaFoldDB" id="A0A3E0TVS8"/>
<evidence type="ECO:0000256" key="6">
    <source>
        <dbReference type="ARBA" id="ARBA00022692"/>
    </source>
</evidence>
<gene>
    <name evidence="11" type="primary">gspI</name>
    <name evidence="11" type="ORF">DXX93_19085</name>
</gene>
<comment type="caution">
    <text evidence="11">The sequence shown here is derived from an EMBL/GenBank/DDBJ whole genome shotgun (WGS) entry which is preliminary data.</text>
</comment>
<evidence type="ECO:0000259" key="10">
    <source>
        <dbReference type="Pfam" id="PF02501"/>
    </source>
</evidence>
<dbReference type="GO" id="GO:0015627">
    <property type="term" value="C:type II protein secretion system complex"/>
    <property type="evidence" value="ECO:0007669"/>
    <property type="project" value="UniProtKB-UniRule"/>
</dbReference>
<sequence>MASVFYRLKCYNSTPYTLHINKRGFTLIEVMLAMAVFAIAGVALLGAAQSNFDNLSRLEQKTVANWVAANQLTAASLDTDTWPPRNNRKGQVEMAGTTWFWQQKVVRTQDANLRQITIEVRQQATDEKPLTELTTFLARTVK</sequence>
<keyword evidence="7 9" id="KW-1133">Transmembrane helix</keyword>
<evidence type="ECO:0000313" key="11">
    <source>
        <dbReference type="EMBL" id="REL28463.1"/>
    </source>
</evidence>
<accession>A0A3E0TVS8</accession>
<comment type="function">
    <text evidence="9">Component of the type II secretion system required for the energy-dependent secretion of extracellular factors such as proteases and toxins from the periplasm.</text>
</comment>
<feature type="domain" description="Type II secretion system protein GspI C-terminal" evidence="10">
    <location>
        <begin position="58"/>
        <end position="137"/>
    </location>
</feature>
<keyword evidence="4 9" id="KW-0488">Methylation</keyword>
<keyword evidence="5 9" id="KW-0997">Cell inner membrane</keyword>
<evidence type="ECO:0000256" key="4">
    <source>
        <dbReference type="ARBA" id="ARBA00022481"/>
    </source>
</evidence>